<comment type="caution">
    <text evidence="6">The sequence shown here is derived from an EMBL/GenBank/DDBJ whole genome shotgun (WGS) entry which is preliminary data.</text>
</comment>
<dbReference type="NCBIfam" id="TIGR00208">
    <property type="entry name" value="fliS"/>
    <property type="match status" value="1"/>
</dbReference>
<dbReference type="EMBL" id="JBDFRB010000005">
    <property type="protein sequence ID" value="MEN2744345.1"/>
    <property type="molecule type" value="Genomic_DNA"/>
</dbReference>
<evidence type="ECO:0000256" key="3">
    <source>
        <dbReference type="ARBA" id="ARBA00022490"/>
    </source>
</evidence>
<evidence type="ECO:0000256" key="5">
    <source>
        <dbReference type="ARBA" id="ARBA00023186"/>
    </source>
</evidence>
<dbReference type="SUPFAM" id="SSF101116">
    <property type="entry name" value="Flagellar export chaperone FliS"/>
    <property type="match status" value="1"/>
</dbReference>
<dbReference type="InterPro" id="IPR036584">
    <property type="entry name" value="FliS_sf"/>
</dbReference>
<sequence length="133" mass="14135">MTASAPSPYAKQARELQRQAVLTASPAALLVMLYDRLLADLARAHDHLAAGRRAEAGEQLSHAQEIIGALSTSLRPELWDGAENLQAIYTYVSSTLLRAGSTLDPALVAECTECLEPLRDAWAEAAAAGHGRG</sequence>
<dbReference type="InterPro" id="IPR003713">
    <property type="entry name" value="FliS"/>
</dbReference>
<keyword evidence="3" id="KW-0963">Cytoplasm</keyword>
<dbReference type="Proteomes" id="UP001422074">
    <property type="component" value="Unassembled WGS sequence"/>
</dbReference>
<dbReference type="PANTHER" id="PTHR34773">
    <property type="entry name" value="FLAGELLAR SECRETION CHAPERONE FLIS"/>
    <property type="match status" value="1"/>
</dbReference>
<evidence type="ECO:0000256" key="1">
    <source>
        <dbReference type="ARBA" id="ARBA00004514"/>
    </source>
</evidence>
<protein>
    <submittedName>
        <fullName evidence="6">Flagellar export chaperone FliS</fullName>
    </submittedName>
</protein>
<keyword evidence="6" id="KW-0969">Cilium</keyword>
<keyword evidence="4" id="KW-1005">Bacterial flagellum biogenesis</keyword>
<evidence type="ECO:0000313" key="6">
    <source>
        <dbReference type="EMBL" id="MEN2744345.1"/>
    </source>
</evidence>
<dbReference type="CDD" id="cd16098">
    <property type="entry name" value="FliS"/>
    <property type="match status" value="1"/>
</dbReference>
<accession>A0ABU9WYU8</accession>
<keyword evidence="6" id="KW-0966">Cell projection</keyword>
<comment type="similarity">
    <text evidence="2">Belongs to the FliS family.</text>
</comment>
<gene>
    <name evidence="6" type="primary">fliS</name>
    <name evidence="6" type="ORF">ABCQ75_07305</name>
</gene>
<keyword evidence="6" id="KW-0282">Flagellum</keyword>
<keyword evidence="5" id="KW-0143">Chaperone</keyword>
<evidence type="ECO:0000256" key="2">
    <source>
        <dbReference type="ARBA" id="ARBA00008787"/>
    </source>
</evidence>
<keyword evidence="7" id="KW-1185">Reference proteome</keyword>
<dbReference type="PANTHER" id="PTHR34773:SF1">
    <property type="entry name" value="FLAGELLAR SECRETION CHAPERONE FLIS"/>
    <property type="match status" value="1"/>
</dbReference>
<comment type="subcellular location">
    <subcellularLocation>
        <location evidence="1">Cytoplasm</location>
        <location evidence="1">Cytosol</location>
    </subcellularLocation>
</comment>
<reference evidence="6 7" key="1">
    <citation type="submission" date="2024-05" db="EMBL/GenBank/DDBJ databases">
        <title>Sinomonas sp. nov., isolated from a waste landfill.</title>
        <authorList>
            <person name="Zhao Y."/>
        </authorList>
    </citation>
    <scope>NUCLEOTIDE SEQUENCE [LARGE SCALE GENOMIC DNA]</scope>
    <source>
        <strain evidence="6 7">CCTCC AB2014300</strain>
    </source>
</reference>
<dbReference type="Pfam" id="PF02561">
    <property type="entry name" value="FliS"/>
    <property type="match status" value="1"/>
</dbReference>
<evidence type="ECO:0000256" key="4">
    <source>
        <dbReference type="ARBA" id="ARBA00022795"/>
    </source>
</evidence>
<dbReference type="Gene3D" id="1.20.120.340">
    <property type="entry name" value="Flagellar protein FliS"/>
    <property type="match status" value="1"/>
</dbReference>
<dbReference type="RefSeq" id="WP_345884307.1">
    <property type="nucleotide sequence ID" value="NZ_JBDFRB010000005.1"/>
</dbReference>
<organism evidence="6 7">
    <name type="scientific">Sinomonas halotolerans</name>
    <dbReference type="NCBI Taxonomy" id="1644133"/>
    <lineage>
        <taxon>Bacteria</taxon>
        <taxon>Bacillati</taxon>
        <taxon>Actinomycetota</taxon>
        <taxon>Actinomycetes</taxon>
        <taxon>Micrococcales</taxon>
        <taxon>Micrococcaceae</taxon>
        <taxon>Sinomonas</taxon>
    </lineage>
</organism>
<evidence type="ECO:0000313" key="7">
    <source>
        <dbReference type="Proteomes" id="UP001422074"/>
    </source>
</evidence>
<name>A0ABU9WYU8_9MICC</name>
<proteinExistence type="inferred from homology"/>